<proteinExistence type="inferred from homology"/>
<name>A0A0J9X9V0_GEOCN</name>
<dbReference type="InterPro" id="IPR004038">
    <property type="entry name" value="Ribosomal_eL8/eL30/eS12/Gad45"/>
</dbReference>
<dbReference type="GO" id="GO:1990904">
    <property type="term" value="C:ribonucleoprotein complex"/>
    <property type="evidence" value="ECO:0007669"/>
    <property type="project" value="UniProtKB-KW"/>
</dbReference>
<dbReference type="InterPro" id="IPR047860">
    <property type="entry name" value="Ribosomal_eS12_CS"/>
</dbReference>
<evidence type="ECO:0000256" key="2">
    <source>
        <dbReference type="ARBA" id="ARBA00022980"/>
    </source>
</evidence>
<organism evidence="6 7">
    <name type="scientific">Geotrichum candidum</name>
    <name type="common">Oospora lactis</name>
    <name type="synonym">Dipodascus geotrichum</name>
    <dbReference type="NCBI Taxonomy" id="1173061"/>
    <lineage>
        <taxon>Eukaryota</taxon>
        <taxon>Fungi</taxon>
        <taxon>Dikarya</taxon>
        <taxon>Ascomycota</taxon>
        <taxon>Saccharomycotina</taxon>
        <taxon>Dipodascomycetes</taxon>
        <taxon>Dipodascales</taxon>
        <taxon>Dipodascaceae</taxon>
        <taxon>Geotrichum</taxon>
    </lineage>
</organism>
<dbReference type="GO" id="GO:0005840">
    <property type="term" value="C:ribosome"/>
    <property type="evidence" value="ECO:0007669"/>
    <property type="project" value="UniProtKB-KW"/>
</dbReference>
<evidence type="ECO:0000256" key="4">
    <source>
        <dbReference type="RuleBase" id="RU000670"/>
    </source>
</evidence>
<keyword evidence="3 4" id="KW-0687">Ribonucleoprotein</keyword>
<dbReference type="EMBL" id="CCBN010000007">
    <property type="protein sequence ID" value="CDO54204.1"/>
    <property type="molecule type" value="Genomic_DNA"/>
</dbReference>
<dbReference type="SUPFAM" id="SSF55315">
    <property type="entry name" value="L30e-like"/>
    <property type="match status" value="1"/>
</dbReference>
<evidence type="ECO:0000313" key="6">
    <source>
        <dbReference type="EMBL" id="CDO54204.1"/>
    </source>
</evidence>
<dbReference type="Pfam" id="PF01248">
    <property type="entry name" value="Ribosomal_L7Ae"/>
    <property type="match status" value="1"/>
</dbReference>
<sequence>MSDTEQVTVVEEVEVTEVAPAGEISIEDALQGALKRALVHNGLARGLREASKALSSREAFLCVLSESVDEESYVKLIEALCQEPEQQIPLIKVPDAKKLGEWVGLSKLDRDGNPRKVVACGVAVITKWGEDSPERQALLKHFQNL</sequence>
<dbReference type="PROSITE" id="PS01189">
    <property type="entry name" value="RIBOSOMAL_S12E"/>
    <property type="match status" value="1"/>
</dbReference>
<keyword evidence="2 4" id="KW-0689">Ribosomal protein</keyword>
<dbReference type="STRING" id="1173061.A0A0J9X9V0"/>
<dbReference type="FunFam" id="3.30.1330.30:FF:000019">
    <property type="entry name" value="40S ribosomal protein S12"/>
    <property type="match status" value="1"/>
</dbReference>
<dbReference type="InterPro" id="IPR000530">
    <property type="entry name" value="Ribosomal_eS12"/>
</dbReference>
<dbReference type="Proteomes" id="UP000242525">
    <property type="component" value="Unassembled WGS sequence"/>
</dbReference>
<evidence type="ECO:0000256" key="1">
    <source>
        <dbReference type="ARBA" id="ARBA00005824"/>
    </source>
</evidence>
<dbReference type="PANTHER" id="PTHR11843">
    <property type="entry name" value="40S RIBOSOMAL PROTEIN S12"/>
    <property type="match status" value="1"/>
</dbReference>
<evidence type="ECO:0000313" key="7">
    <source>
        <dbReference type="Proteomes" id="UP000242525"/>
    </source>
</evidence>
<dbReference type="GO" id="GO:0003735">
    <property type="term" value="F:structural constituent of ribosome"/>
    <property type="evidence" value="ECO:0007669"/>
    <property type="project" value="InterPro"/>
</dbReference>
<accession>A0A0J9X9V0</accession>
<feature type="domain" description="Ribosomal protein eL8/eL30/eS12/Gadd45" evidence="5">
    <location>
        <begin position="29"/>
        <end position="119"/>
    </location>
</feature>
<evidence type="ECO:0000259" key="5">
    <source>
        <dbReference type="Pfam" id="PF01248"/>
    </source>
</evidence>
<dbReference type="Gene3D" id="3.30.1330.30">
    <property type="match status" value="1"/>
</dbReference>
<comment type="similarity">
    <text evidence="1 4">Belongs to the eukaryotic ribosomal protein eS12 family.</text>
</comment>
<evidence type="ECO:0000256" key="3">
    <source>
        <dbReference type="ARBA" id="ARBA00023274"/>
    </source>
</evidence>
<dbReference type="GO" id="GO:0006412">
    <property type="term" value="P:translation"/>
    <property type="evidence" value="ECO:0007669"/>
    <property type="project" value="InterPro"/>
</dbReference>
<dbReference type="OrthoDB" id="10249311at2759"/>
<protein>
    <recommendedName>
        <fullName evidence="4">40S ribosomal protein S12</fullName>
    </recommendedName>
</protein>
<reference evidence="6" key="1">
    <citation type="submission" date="2014-03" db="EMBL/GenBank/DDBJ databases">
        <authorList>
            <person name="Casaregola S."/>
        </authorList>
    </citation>
    <scope>NUCLEOTIDE SEQUENCE [LARGE SCALE GENOMIC DNA]</scope>
    <source>
        <strain evidence="6">CLIB 918</strain>
    </source>
</reference>
<comment type="caution">
    <text evidence="6">The sequence shown here is derived from an EMBL/GenBank/DDBJ whole genome shotgun (WGS) entry which is preliminary data.</text>
</comment>
<keyword evidence="7" id="KW-1185">Reference proteome</keyword>
<gene>
    <name evidence="6" type="ORF">BN980_GECA07s00802g</name>
</gene>
<dbReference type="InterPro" id="IPR029064">
    <property type="entry name" value="Ribosomal_eL30-like_sf"/>
</dbReference>
<dbReference type="AlphaFoldDB" id="A0A0J9X9V0"/>
<dbReference type="PRINTS" id="PR00972">
    <property type="entry name" value="RIBSOMALS12E"/>
</dbReference>